<dbReference type="AlphaFoldDB" id="A0A378UJR3"/>
<dbReference type="Proteomes" id="UP000254651">
    <property type="component" value="Unassembled WGS sequence"/>
</dbReference>
<sequence>MKTELRPNTQTPQPRYIMAAHIAAALLWLLSLPQEVFILSESGRSFDGIAVLVFGTLFGWVYGLDWSREIGYLAVYANYPALLLMLPIRYPGRLAEILLGVMWPLALLTFLLDAVIINEAAHRIAITAYGPGLYLWFAALAAVTFARLAAPDQRPSENGC</sequence>
<proteinExistence type="predicted"/>
<keyword evidence="1" id="KW-1133">Transmembrane helix</keyword>
<feature type="transmembrane region" description="Helical" evidence="1">
    <location>
        <begin position="45"/>
        <end position="64"/>
    </location>
</feature>
<organism evidence="2 3">
    <name type="scientific">Bergeriella denitrificans</name>
    <name type="common">Neisseria denitrificans</name>
    <dbReference type="NCBI Taxonomy" id="494"/>
    <lineage>
        <taxon>Bacteria</taxon>
        <taxon>Pseudomonadati</taxon>
        <taxon>Pseudomonadota</taxon>
        <taxon>Betaproteobacteria</taxon>
        <taxon>Neisseriales</taxon>
        <taxon>Neisseriaceae</taxon>
        <taxon>Bergeriella</taxon>
    </lineage>
</organism>
<feature type="transmembrane region" description="Helical" evidence="1">
    <location>
        <begin position="70"/>
        <end position="90"/>
    </location>
</feature>
<feature type="transmembrane region" description="Helical" evidence="1">
    <location>
        <begin position="97"/>
        <end position="117"/>
    </location>
</feature>
<evidence type="ECO:0000313" key="3">
    <source>
        <dbReference type="Proteomes" id="UP000254651"/>
    </source>
</evidence>
<protein>
    <submittedName>
        <fullName evidence="2">Integral membrane protein</fullName>
    </submittedName>
</protein>
<keyword evidence="1" id="KW-0472">Membrane</keyword>
<dbReference type="EMBL" id="UGQS01000002">
    <property type="protein sequence ID" value="STZ76909.1"/>
    <property type="molecule type" value="Genomic_DNA"/>
</dbReference>
<gene>
    <name evidence="2" type="ORF">NCTC10295_01699</name>
</gene>
<feature type="transmembrane region" description="Helical" evidence="1">
    <location>
        <begin position="129"/>
        <end position="150"/>
    </location>
</feature>
<evidence type="ECO:0000256" key="1">
    <source>
        <dbReference type="SAM" id="Phobius"/>
    </source>
</evidence>
<accession>A0A378UJR3</accession>
<name>A0A378UJR3_BERDE</name>
<dbReference type="RefSeq" id="WP_066077052.1">
    <property type="nucleotide sequence ID" value="NZ_CP181246.1"/>
</dbReference>
<keyword evidence="3" id="KW-1185">Reference proteome</keyword>
<reference evidence="2 3" key="1">
    <citation type="submission" date="2018-06" db="EMBL/GenBank/DDBJ databases">
        <authorList>
            <consortium name="Pathogen Informatics"/>
            <person name="Doyle S."/>
        </authorList>
    </citation>
    <scope>NUCLEOTIDE SEQUENCE [LARGE SCALE GENOMIC DNA]</scope>
    <source>
        <strain evidence="2 3">NCTC10295</strain>
    </source>
</reference>
<feature type="transmembrane region" description="Helical" evidence="1">
    <location>
        <begin position="16"/>
        <end position="33"/>
    </location>
</feature>
<evidence type="ECO:0000313" key="2">
    <source>
        <dbReference type="EMBL" id="STZ76909.1"/>
    </source>
</evidence>
<keyword evidence="1" id="KW-0812">Transmembrane</keyword>